<dbReference type="Gene3D" id="3.90.550.10">
    <property type="entry name" value="Spore Coat Polysaccharide Biosynthesis Protein SpsA, Chain A"/>
    <property type="match status" value="2"/>
</dbReference>
<feature type="region of interest" description="Disordered" evidence="1">
    <location>
        <begin position="14"/>
        <end position="34"/>
    </location>
</feature>
<dbReference type="Pfam" id="PF00535">
    <property type="entry name" value="Glycos_transf_2"/>
    <property type="match status" value="2"/>
</dbReference>
<dbReference type="EMBL" id="LNQR01000032">
    <property type="protein sequence ID" value="KWT91074.1"/>
    <property type="molecule type" value="Genomic_DNA"/>
</dbReference>
<sequence length="1389" mass="157009">MNLKQKIFNLIADTTKSKSVHEPPPPHPSTPISANCDKTVLTVDAVDIMGWAVSPNGIKSVEVSIDDIHTGPAIYGSVRTDIQAAFPEISSSLNAGFCLFKTLEPPLPDGLHRLDVKITSNCGHVEIRQFQIDITGTYGAFSQENPTVIVHFDRVLLGLKSIDMTGFAVSPYPIDRVDVYIDDIFVHSALTGIHRPDAESMSPCYKDSLNSGFCLYTELEAPIEVGPHTITLKAVTKNGITDSHSLTVDAANETTPIVDIVCDEIHFGTDAIEINGFVVSSVKITKIEVYIDEELAGNAHCGLNRMDVALSYPCYKDSKDAGFCFYKQFNEPLQPGVHTLTVRAEGGHVKQWSEQVEIALPYKALTDDNPSIFINCDIELLTFDVIEVVGWAVSPDGIKEIGVFVDGVFIDNAVCGVPTKTLAERYPCYKGSINAGFCLFKTLENPLSEGQHTLTLKAKSSNGQESALDIMCETVESYKTYSVQNPTFIASFEKCFLTCERILIFAWIVTPAGLATTEIFIDGEFTGYAEGVNTRPDIAQLYPCYKNKKNLLLGFDKILQTPISTGRHILTVKATAEDGQTMSWDFEYKDVETYADYLMSTAPEVLVQLDKAVMSLDFIEVNGWALSPKGIDKVEIYLDNRFVDTAYYGYERGDMKETFPMHSFYKNGANSGFCLYKKLDETLEPGYHTLKVAALSVTGISKEMYEYNFINRPYKEMHSDVPRIILSCDKLMVTPDVIEVEGWTASPDGVSTVEVYVDGEYIDKAFHGISTQEIKRLLPCYKNSSHSAFVLYNAYEHTFTAGDHLITLKIISETGLVREWSTQYYIADSYEKYLQKIKHPLLSKIKGTIEEFLYRPKISIVTPVYNVHSRWLDKCIQSVLDQYYDNWELCIYDDASTRADTIACLHKWKTADERIKIAFGTVNLHISGATNQALKLAEGEFIALLDNDDELTKDALYETVKLLNMNPELDFIYSDEDKIEEDGTLCDPFFKPDWSPELFCTMMYTCHFGVYRRTVIEKINGFRKGYEGSQDYDMVLRFVEQTTTERIAHLPKALYHWRKIYGSASESAQHKTYAFDSAMKALKDYMQRNSIEGEVINEHNTGLYRIKRQLVKTPLVSIIIPTKDKVEYLEKCVRSLIRKTDYPNIEIILLDTGSAEPQTHEFYDEIRQHSSIRIIDYPNPEFNYAEANNWAAARSQGQYLLFLNNDTEVIEPGWLSAMMEYGQLPEVGAVGAKLLYPDNSIQHMGVVVGLKRAASHVGRLYPDRKPMGFPFLHAKDVVRNVTAVTGACLLMPRALFDEIKGFDIKFRIAFNDIDLCLRVRKMGYKVIYTPYAKLYHHESVSVGKPYEDTSRCAGLFEAEVDLFRERWDIENYIDPYFNKNLDESLRFKY</sequence>
<evidence type="ECO:0000256" key="1">
    <source>
        <dbReference type="SAM" id="MobiDB-lite"/>
    </source>
</evidence>
<evidence type="ECO:0000313" key="3">
    <source>
        <dbReference type="EMBL" id="KWT91074.1"/>
    </source>
</evidence>
<dbReference type="CDD" id="cd04184">
    <property type="entry name" value="GT2_RfbC_Mx_like"/>
    <property type="match status" value="1"/>
</dbReference>
<dbReference type="SUPFAM" id="SSF53448">
    <property type="entry name" value="Nucleotide-diphospho-sugar transferases"/>
    <property type="match status" value="2"/>
</dbReference>
<reference evidence="3 4" key="1">
    <citation type="submission" date="2015-11" db="EMBL/GenBank/DDBJ databases">
        <authorList>
            <person name="Lin W."/>
        </authorList>
    </citation>
    <scope>NUCLEOTIDE SEQUENCE [LARGE SCALE GENOMIC DNA]</scope>
    <source>
        <strain evidence="3 4">HCH-1</strain>
    </source>
</reference>
<keyword evidence="4" id="KW-1185">Reference proteome</keyword>
<dbReference type="PANTHER" id="PTHR43179">
    <property type="entry name" value="RHAMNOSYLTRANSFERASE WBBL"/>
    <property type="match status" value="1"/>
</dbReference>
<accession>A0ABR5SHB1</accession>
<dbReference type="Proteomes" id="UP000060487">
    <property type="component" value="Unassembled WGS sequence"/>
</dbReference>
<dbReference type="InterPro" id="IPR001173">
    <property type="entry name" value="Glyco_trans_2-like"/>
</dbReference>
<feature type="domain" description="Glycosyltransferase 2-like" evidence="2">
    <location>
        <begin position="859"/>
        <end position="1018"/>
    </location>
</feature>
<comment type="caution">
    <text evidence="3">The sequence shown here is derived from an EMBL/GenBank/DDBJ whole genome shotgun (WGS) entry which is preliminary data.</text>
</comment>
<organism evidence="3 4">
    <name type="scientific">Candidatus Magnetominusculus xianensis</name>
    <dbReference type="NCBI Taxonomy" id="1748249"/>
    <lineage>
        <taxon>Bacteria</taxon>
        <taxon>Pseudomonadati</taxon>
        <taxon>Nitrospirota</taxon>
        <taxon>Nitrospiria</taxon>
        <taxon>Nitrospirales</taxon>
        <taxon>Nitrospiraceae</taxon>
        <taxon>Candidatus Magnetominusculus</taxon>
    </lineage>
</organism>
<dbReference type="GO" id="GO:0050501">
    <property type="term" value="F:hyaluronan synthase activity"/>
    <property type="evidence" value="ECO:0007669"/>
    <property type="project" value="UniProtKB-EC"/>
</dbReference>
<name>A0ABR5SHB1_9BACT</name>
<keyword evidence="3" id="KW-0328">Glycosyltransferase</keyword>
<evidence type="ECO:0000313" key="4">
    <source>
        <dbReference type="Proteomes" id="UP000060487"/>
    </source>
</evidence>
<gene>
    <name evidence="3" type="ORF">ASN18_0898</name>
</gene>
<dbReference type="CDD" id="cd04186">
    <property type="entry name" value="GT_2_like_c"/>
    <property type="match status" value="1"/>
</dbReference>
<dbReference type="EC" id="2.4.1.212" evidence="3"/>
<dbReference type="InterPro" id="IPR029044">
    <property type="entry name" value="Nucleotide-diphossugar_trans"/>
</dbReference>
<keyword evidence="3" id="KW-0808">Transferase</keyword>
<protein>
    <submittedName>
        <fullName evidence="3">Glycosyl transferase family 2</fullName>
        <ecNumber evidence="3">2.4.1.212</ecNumber>
    </submittedName>
</protein>
<evidence type="ECO:0000259" key="2">
    <source>
        <dbReference type="Pfam" id="PF00535"/>
    </source>
</evidence>
<proteinExistence type="predicted"/>
<dbReference type="PANTHER" id="PTHR43179:SF7">
    <property type="entry name" value="RHAMNOSYLTRANSFERASE WBBL"/>
    <property type="match status" value="1"/>
</dbReference>
<feature type="domain" description="Glycosyltransferase 2-like" evidence="2">
    <location>
        <begin position="1117"/>
        <end position="1298"/>
    </location>
</feature>
<dbReference type="RefSeq" id="WP_085051459.1">
    <property type="nucleotide sequence ID" value="NZ_LNQR01000032.1"/>
</dbReference>